<dbReference type="InterPro" id="IPR000595">
    <property type="entry name" value="cNMP-bd_dom"/>
</dbReference>
<evidence type="ECO:0000313" key="10">
    <source>
        <dbReference type="EMBL" id="GMH78046.1"/>
    </source>
</evidence>
<evidence type="ECO:0000256" key="5">
    <source>
        <dbReference type="ARBA" id="ARBA00022741"/>
    </source>
</evidence>
<dbReference type="SMART" id="SM00100">
    <property type="entry name" value="cNMP"/>
    <property type="match status" value="2"/>
</dbReference>
<evidence type="ECO:0000256" key="3">
    <source>
        <dbReference type="ARBA" id="ARBA00022566"/>
    </source>
</evidence>
<evidence type="ECO:0000313" key="11">
    <source>
        <dbReference type="Proteomes" id="UP001162640"/>
    </source>
</evidence>
<sequence length="394" mass="43730">MADPGTADVQAELQDYLNSKNINTLFIQIVESLLIEKPDNPIGFIVEYLRKKYPDQAGPAVTSSEAKTNALPEDEDQDEESDEDDDDDDYVGDMDDPEPPKIVNRGQRRVSVCAESPSESMNTTVKVVPKSDEETARILEILKKNVLFKHLDSDQMNTVKDAMTMTKYSEGDCIIKQGDDGDNFYVLDEGAVHCSVKKDDEVVFQMDYGVGDSFGELAIMYNAPRAATCEASSSCSLWALDRVSFKVILMKTTISKRNIYKGFLQQVPILAQLTEYEILTIADALQEESFSDGQVICKQGDTGDTFYIIKEGTAVCSQKNSSGEEGEVARLSNGAYFGEIALLTSKPRQATVSVVGDLKCLTLDRKTFKRVMGPLQDILMRNLEQYNKFQAANI</sequence>
<dbReference type="InterPro" id="IPR014710">
    <property type="entry name" value="RmlC-like_jellyroll"/>
</dbReference>
<dbReference type="PIRSF" id="PIRSF000548">
    <property type="entry name" value="PK_regulatory"/>
    <property type="match status" value="1"/>
</dbReference>
<dbReference type="CDD" id="cd00038">
    <property type="entry name" value="CAP_ED"/>
    <property type="match status" value="2"/>
</dbReference>
<dbReference type="CDD" id="cd22981">
    <property type="entry name" value="DD_TbAK-like"/>
    <property type="match status" value="1"/>
</dbReference>
<comment type="caution">
    <text evidence="10">The sequence shown here is derived from an EMBL/GenBank/DDBJ whole genome shotgun (WGS) entry which is preliminary data.</text>
</comment>
<dbReference type="InterPro" id="IPR018490">
    <property type="entry name" value="cNMP-bd_dom_sf"/>
</dbReference>
<dbReference type="AlphaFoldDB" id="A0A9W7AWX0"/>
<name>A0A9W7AWX0_9STRA</name>
<dbReference type="Proteomes" id="UP001162640">
    <property type="component" value="Unassembled WGS sequence"/>
</dbReference>
<evidence type="ECO:0000256" key="1">
    <source>
        <dbReference type="ARBA" id="ARBA00005753"/>
    </source>
</evidence>
<feature type="binding site" evidence="7">
    <location>
        <position position="216"/>
    </location>
    <ligand>
        <name>3',5'-cyclic AMP</name>
        <dbReference type="ChEBI" id="CHEBI:58165"/>
        <label>1</label>
    </ligand>
</feature>
<evidence type="ECO:0000256" key="2">
    <source>
        <dbReference type="ARBA" id="ARBA00022553"/>
    </source>
</evidence>
<feature type="binding site" evidence="7">
    <location>
        <position position="225"/>
    </location>
    <ligand>
        <name>3',5'-cyclic AMP</name>
        <dbReference type="ChEBI" id="CHEBI:58165"/>
        <label>1</label>
    </ligand>
</feature>
<protein>
    <recommendedName>
        <fullName evidence="9">Cyclic nucleotide-binding domain-containing protein</fullName>
    </recommendedName>
</protein>
<organism evidence="10 11">
    <name type="scientific">Triparma laevis f. inornata</name>
    <dbReference type="NCBI Taxonomy" id="1714386"/>
    <lineage>
        <taxon>Eukaryota</taxon>
        <taxon>Sar</taxon>
        <taxon>Stramenopiles</taxon>
        <taxon>Ochrophyta</taxon>
        <taxon>Bolidophyceae</taxon>
        <taxon>Parmales</taxon>
        <taxon>Triparmaceae</taxon>
        <taxon>Triparma</taxon>
    </lineage>
</organism>
<dbReference type="PRINTS" id="PR00103">
    <property type="entry name" value="CAMPKINASE"/>
</dbReference>
<keyword evidence="5 7" id="KW-0547">Nucleotide-binding</keyword>
<dbReference type="GO" id="GO:0034236">
    <property type="term" value="F:protein kinase A catalytic subunit binding"/>
    <property type="evidence" value="ECO:0007669"/>
    <property type="project" value="TreeGrafter"/>
</dbReference>
<dbReference type="EMBL" id="BLQM01000243">
    <property type="protein sequence ID" value="GMH78046.1"/>
    <property type="molecule type" value="Genomic_DNA"/>
</dbReference>
<proteinExistence type="inferred from homology"/>
<dbReference type="SUPFAM" id="SSF51206">
    <property type="entry name" value="cAMP-binding domain-like"/>
    <property type="match status" value="2"/>
</dbReference>
<dbReference type="InterPro" id="IPR050503">
    <property type="entry name" value="cAMP-dep_PK_reg_su-like"/>
</dbReference>
<dbReference type="Gene3D" id="2.60.120.10">
    <property type="entry name" value="Jelly Rolls"/>
    <property type="match status" value="2"/>
</dbReference>
<dbReference type="Gene3D" id="1.20.890.10">
    <property type="entry name" value="cAMP-dependent protein kinase regulatory subunit, dimerization-anchoring domain"/>
    <property type="match status" value="1"/>
</dbReference>
<dbReference type="PROSITE" id="PS00888">
    <property type="entry name" value="CNMP_BINDING_1"/>
    <property type="match status" value="2"/>
</dbReference>
<feature type="binding site" evidence="7">
    <location>
        <position position="348"/>
    </location>
    <ligand>
        <name>3',5'-cyclic AMP</name>
        <dbReference type="ChEBI" id="CHEBI:58165"/>
        <label>2</label>
    </ligand>
</feature>
<keyword evidence="4" id="KW-0677">Repeat</keyword>
<dbReference type="FunFam" id="2.60.120.10:FF:000006">
    <property type="entry name" value="cAMP-dependent protein kinase type I-alpha regulatory subunit"/>
    <property type="match status" value="1"/>
</dbReference>
<feature type="domain" description="Cyclic nucleotide-binding" evidence="9">
    <location>
        <begin position="147"/>
        <end position="266"/>
    </location>
</feature>
<feature type="binding site" evidence="7">
    <location>
        <position position="339"/>
    </location>
    <ligand>
        <name>3',5'-cyclic AMP</name>
        <dbReference type="ChEBI" id="CHEBI:58165"/>
        <label>2</label>
    </ligand>
</feature>
<dbReference type="InterPro" id="IPR018488">
    <property type="entry name" value="cNMP-bd_CS"/>
</dbReference>
<keyword evidence="3 7" id="KW-0116">cAMP-binding</keyword>
<accession>A0A9W7AWX0</accession>
<feature type="region of interest" description="Disordered" evidence="8">
    <location>
        <begin position="56"/>
        <end position="116"/>
    </location>
</feature>
<dbReference type="PROSITE" id="PS50042">
    <property type="entry name" value="CNMP_BINDING_3"/>
    <property type="match status" value="2"/>
</dbReference>
<dbReference type="GO" id="GO:0004862">
    <property type="term" value="F:cAMP-dependent protein kinase inhibitor activity"/>
    <property type="evidence" value="ECO:0007669"/>
    <property type="project" value="TreeGrafter"/>
</dbReference>
<evidence type="ECO:0000256" key="8">
    <source>
        <dbReference type="SAM" id="MobiDB-lite"/>
    </source>
</evidence>
<evidence type="ECO:0000256" key="6">
    <source>
        <dbReference type="ARBA" id="ARBA00023149"/>
    </source>
</evidence>
<dbReference type="PROSITE" id="PS00889">
    <property type="entry name" value="CNMP_BINDING_2"/>
    <property type="match status" value="1"/>
</dbReference>
<dbReference type="InterPro" id="IPR012198">
    <property type="entry name" value="cAMP_dep_PK_reg_su"/>
</dbReference>
<feature type="compositionally biased region" description="Acidic residues" evidence="8">
    <location>
        <begin position="72"/>
        <end position="97"/>
    </location>
</feature>
<feature type="domain" description="Cyclic nucleotide-binding" evidence="9">
    <location>
        <begin position="269"/>
        <end position="389"/>
    </location>
</feature>
<evidence type="ECO:0000256" key="7">
    <source>
        <dbReference type="PIRSR" id="PIRSR000548-1"/>
    </source>
</evidence>
<dbReference type="SUPFAM" id="SSF47391">
    <property type="entry name" value="Dimerization-anchoring domain of cAMP-dependent PK regulatory subunit"/>
    <property type="match status" value="1"/>
</dbReference>
<keyword evidence="6 7" id="KW-0114">cAMP</keyword>
<reference evidence="11" key="1">
    <citation type="journal article" date="2023" name="Commun. Biol.">
        <title>Genome analysis of Parmales, the sister group of diatoms, reveals the evolutionary specialization of diatoms from phago-mixotrophs to photoautotrophs.</title>
        <authorList>
            <person name="Ban H."/>
            <person name="Sato S."/>
            <person name="Yoshikawa S."/>
            <person name="Yamada K."/>
            <person name="Nakamura Y."/>
            <person name="Ichinomiya M."/>
            <person name="Sato N."/>
            <person name="Blanc-Mathieu R."/>
            <person name="Endo H."/>
            <person name="Kuwata A."/>
            <person name="Ogata H."/>
        </authorList>
    </citation>
    <scope>NUCLEOTIDE SEQUENCE [LARGE SCALE GENOMIC DNA]</scope>
</reference>
<dbReference type="PANTHER" id="PTHR11635">
    <property type="entry name" value="CAMP-DEPENDENT PROTEIN KINASE REGULATORY CHAIN"/>
    <property type="match status" value="1"/>
</dbReference>
<dbReference type="GO" id="GO:0005829">
    <property type="term" value="C:cytosol"/>
    <property type="evidence" value="ECO:0007669"/>
    <property type="project" value="TreeGrafter"/>
</dbReference>
<gene>
    <name evidence="10" type="ORF">TL16_g07643</name>
</gene>
<evidence type="ECO:0000259" key="9">
    <source>
        <dbReference type="PROSITE" id="PS50042"/>
    </source>
</evidence>
<dbReference type="PANTHER" id="PTHR11635:SF152">
    <property type="entry name" value="CAMP-DEPENDENT PROTEIN KINASE TYPE I REGULATORY SUBUNIT-RELATED"/>
    <property type="match status" value="1"/>
</dbReference>
<keyword evidence="2" id="KW-0597">Phosphoprotein</keyword>
<dbReference type="GO" id="GO:0005952">
    <property type="term" value="C:cAMP-dependent protein kinase complex"/>
    <property type="evidence" value="ECO:0007669"/>
    <property type="project" value="InterPro"/>
</dbReference>
<evidence type="ECO:0000256" key="4">
    <source>
        <dbReference type="ARBA" id="ARBA00022737"/>
    </source>
</evidence>
<dbReference type="Pfam" id="PF00027">
    <property type="entry name" value="cNMP_binding"/>
    <property type="match status" value="2"/>
</dbReference>
<comment type="similarity">
    <text evidence="1">Belongs to the cAMP-dependent kinase regulatory chain family.</text>
</comment>
<dbReference type="GO" id="GO:0030552">
    <property type="term" value="F:cAMP binding"/>
    <property type="evidence" value="ECO:0007669"/>
    <property type="project" value="UniProtKB-KW"/>
</dbReference>